<evidence type="ECO:0000256" key="2">
    <source>
        <dbReference type="ARBA" id="ARBA00005327"/>
    </source>
</evidence>
<dbReference type="Proteomes" id="UP001154114">
    <property type="component" value="Chromosome 3"/>
</dbReference>
<proteinExistence type="inferred from homology"/>
<protein>
    <submittedName>
        <fullName evidence="8">Uncharacterized protein</fullName>
    </submittedName>
</protein>
<sequence>MHWPKLSAQISKIEAADPNTDTNLKTKFNVSCIVVLFLAFLEHMFSEIYTSSIAVDCEPDGPFYESSLKHRFTWLFSFMPYNNFIGFLMHNSPCSFWRTMREDYNRSVHLVRQVDNVIGGLVFTSFAKVESVQHLDVDHNLLQITDRKVSGPDTRGYGGAQWTPILQCKTRISTDSKLLIFQYVISGCIKQQTGLCGVPWERPMSSSGLQRADDDDEDDDDDVISCRYTPIAGTIVTYELVLVQFAGISPVKPEPIEMHIV</sequence>
<dbReference type="GO" id="GO:0008527">
    <property type="term" value="F:taste receptor activity"/>
    <property type="evidence" value="ECO:0007669"/>
    <property type="project" value="InterPro"/>
</dbReference>
<keyword evidence="4" id="KW-0812">Transmembrane</keyword>
<evidence type="ECO:0000256" key="3">
    <source>
        <dbReference type="ARBA" id="ARBA00022475"/>
    </source>
</evidence>
<dbReference type="AlphaFoldDB" id="A0A9N8KPT6"/>
<comment type="subcellular location">
    <subcellularLocation>
        <location evidence="1">Cell membrane</location>
        <topology evidence="1">Multi-pass membrane protein</topology>
    </subcellularLocation>
</comment>
<dbReference type="GO" id="GO:0050916">
    <property type="term" value="P:sensory perception of sweet taste"/>
    <property type="evidence" value="ECO:0007669"/>
    <property type="project" value="UniProtKB-ARBA"/>
</dbReference>
<dbReference type="PANTHER" id="PTHR21421:SF29">
    <property type="entry name" value="GUSTATORY RECEPTOR 5A FOR TREHALOSE-RELATED"/>
    <property type="match status" value="1"/>
</dbReference>
<evidence type="ECO:0000313" key="8">
    <source>
        <dbReference type="EMBL" id="CAD0195244.1"/>
    </source>
</evidence>
<evidence type="ECO:0000256" key="5">
    <source>
        <dbReference type="ARBA" id="ARBA00022989"/>
    </source>
</evidence>
<reference evidence="8" key="1">
    <citation type="submission" date="2021-12" db="EMBL/GenBank/DDBJ databases">
        <authorList>
            <person name="King R."/>
        </authorList>
    </citation>
    <scope>NUCLEOTIDE SEQUENCE</scope>
</reference>
<evidence type="ECO:0000256" key="1">
    <source>
        <dbReference type="ARBA" id="ARBA00004651"/>
    </source>
</evidence>
<dbReference type="GO" id="GO:0005886">
    <property type="term" value="C:plasma membrane"/>
    <property type="evidence" value="ECO:0007669"/>
    <property type="project" value="UniProtKB-SubCell"/>
</dbReference>
<dbReference type="EMBL" id="LR824006">
    <property type="protein sequence ID" value="CAD0195244.1"/>
    <property type="molecule type" value="Genomic_DNA"/>
</dbReference>
<keyword evidence="5" id="KW-1133">Transmembrane helix</keyword>
<dbReference type="InterPro" id="IPR009318">
    <property type="entry name" value="Gustatory_rcpt"/>
</dbReference>
<evidence type="ECO:0000256" key="7">
    <source>
        <dbReference type="ARBA" id="ARBA00023170"/>
    </source>
</evidence>
<organism evidence="8 9">
    <name type="scientific">Chrysodeixis includens</name>
    <name type="common">Soybean looper</name>
    <name type="synonym">Pseudoplusia includens</name>
    <dbReference type="NCBI Taxonomy" id="689277"/>
    <lineage>
        <taxon>Eukaryota</taxon>
        <taxon>Metazoa</taxon>
        <taxon>Ecdysozoa</taxon>
        <taxon>Arthropoda</taxon>
        <taxon>Hexapoda</taxon>
        <taxon>Insecta</taxon>
        <taxon>Pterygota</taxon>
        <taxon>Neoptera</taxon>
        <taxon>Endopterygota</taxon>
        <taxon>Lepidoptera</taxon>
        <taxon>Glossata</taxon>
        <taxon>Ditrysia</taxon>
        <taxon>Noctuoidea</taxon>
        <taxon>Noctuidae</taxon>
        <taxon>Plusiinae</taxon>
        <taxon>Chrysodeixis</taxon>
    </lineage>
</organism>
<dbReference type="OrthoDB" id="5800391at2759"/>
<keyword evidence="9" id="KW-1185">Reference proteome</keyword>
<gene>
    <name evidence="8" type="ORF">CINC_LOCUS9199</name>
</gene>
<dbReference type="PANTHER" id="PTHR21421">
    <property type="entry name" value="GUSTATORY RECEPTOR"/>
    <property type="match status" value="1"/>
</dbReference>
<evidence type="ECO:0000313" key="9">
    <source>
        <dbReference type="Proteomes" id="UP001154114"/>
    </source>
</evidence>
<keyword evidence="7" id="KW-0675">Receptor</keyword>
<evidence type="ECO:0000256" key="6">
    <source>
        <dbReference type="ARBA" id="ARBA00023136"/>
    </source>
</evidence>
<comment type="similarity">
    <text evidence="2">Belongs to the insect chemoreceptor superfamily. Gustatory receptor (GR) family. Gr5a subfamily.</text>
</comment>
<name>A0A9N8KPT6_CHRIL</name>
<accession>A0A9N8KPT6</accession>
<keyword evidence="3" id="KW-1003">Cell membrane</keyword>
<evidence type="ECO:0000256" key="4">
    <source>
        <dbReference type="ARBA" id="ARBA00022692"/>
    </source>
</evidence>
<dbReference type="Pfam" id="PF06151">
    <property type="entry name" value="Trehalose_recp"/>
    <property type="match status" value="1"/>
</dbReference>
<keyword evidence="6" id="KW-0472">Membrane</keyword>